<dbReference type="Gene3D" id="1.20.59.10">
    <property type="entry name" value="Chorismate mutase"/>
    <property type="match status" value="1"/>
</dbReference>
<dbReference type="EMBL" id="MDYL01000035">
    <property type="protein sequence ID" value="OQD68471.1"/>
    <property type="molecule type" value="Genomic_DNA"/>
</dbReference>
<dbReference type="OrthoDB" id="3598904at2759"/>
<dbReference type="PANTHER" id="PTHR38041">
    <property type="entry name" value="CHORISMATE MUTASE"/>
    <property type="match status" value="1"/>
</dbReference>
<dbReference type="PANTHER" id="PTHR38041:SF1">
    <property type="entry name" value="CHORISMATE MUTASE"/>
    <property type="match status" value="1"/>
</dbReference>
<evidence type="ECO:0000256" key="2">
    <source>
        <dbReference type="SAM" id="SignalP"/>
    </source>
</evidence>
<dbReference type="InterPro" id="IPR036979">
    <property type="entry name" value="CM_dom_sf"/>
</dbReference>
<gene>
    <name evidence="4" type="ORF">PENDEC_c035G04996</name>
</gene>
<dbReference type="OMA" id="SVPFEEC"/>
<dbReference type="SUPFAM" id="SSF48600">
    <property type="entry name" value="Chorismate mutase II"/>
    <property type="match status" value="1"/>
</dbReference>
<keyword evidence="5" id="KW-1185">Reference proteome</keyword>
<feature type="signal peptide" evidence="2">
    <location>
        <begin position="1"/>
        <end position="18"/>
    </location>
</feature>
<dbReference type="InterPro" id="IPR036263">
    <property type="entry name" value="Chorismate_II_sf"/>
</dbReference>
<dbReference type="GO" id="GO:0009697">
    <property type="term" value="P:salicylic acid biosynthetic process"/>
    <property type="evidence" value="ECO:0007669"/>
    <property type="project" value="TreeGrafter"/>
</dbReference>
<sequence>MLLQKLLPILTFALLTSASTSSSMAASCYKPTLPSVPPSSDHRHVPWGSPSVHFSSLNGTLTTCCDSLDDIRAALDDIDDRLLNLLNQRAAYVREATRFKSTRASVNVPSRNEEIARQAEQQAMHIGVPVTIARATFEAILNSSVPFEQCIFDSNPR</sequence>
<keyword evidence="1" id="KW-0413">Isomerase</keyword>
<dbReference type="PROSITE" id="PS51257">
    <property type="entry name" value="PROKAR_LIPOPROTEIN"/>
    <property type="match status" value="1"/>
</dbReference>
<dbReference type="PROSITE" id="PS51168">
    <property type="entry name" value="CHORISMATE_MUT_2"/>
    <property type="match status" value="1"/>
</dbReference>
<keyword evidence="2" id="KW-0732">Signal</keyword>
<protein>
    <recommendedName>
        <fullName evidence="3">Chorismate mutase domain-containing protein</fullName>
    </recommendedName>
</protein>
<evidence type="ECO:0000313" key="5">
    <source>
        <dbReference type="Proteomes" id="UP000191522"/>
    </source>
</evidence>
<dbReference type="Proteomes" id="UP000191522">
    <property type="component" value="Unassembled WGS sequence"/>
</dbReference>
<accession>A0A1V6NUU2</accession>
<dbReference type="InterPro" id="IPR002701">
    <property type="entry name" value="CM_II_prokaryot"/>
</dbReference>
<evidence type="ECO:0000256" key="1">
    <source>
        <dbReference type="ARBA" id="ARBA00023235"/>
    </source>
</evidence>
<dbReference type="Pfam" id="PF01817">
    <property type="entry name" value="CM_2"/>
    <property type="match status" value="1"/>
</dbReference>
<dbReference type="AlphaFoldDB" id="A0A1V6NUU2"/>
<organism evidence="4 5">
    <name type="scientific">Penicillium decumbens</name>
    <dbReference type="NCBI Taxonomy" id="69771"/>
    <lineage>
        <taxon>Eukaryota</taxon>
        <taxon>Fungi</taxon>
        <taxon>Dikarya</taxon>
        <taxon>Ascomycota</taxon>
        <taxon>Pezizomycotina</taxon>
        <taxon>Eurotiomycetes</taxon>
        <taxon>Eurotiomycetidae</taxon>
        <taxon>Eurotiales</taxon>
        <taxon>Aspergillaceae</taxon>
        <taxon>Penicillium</taxon>
    </lineage>
</organism>
<dbReference type="SMART" id="SM00830">
    <property type="entry name" value="CM_2"/>
    <property type="match status" value="1"/>
</dbReference>
<proteinExistence type="predicted"/>
<comment type="caution">
    <text evidence="4">The sequence shown here is derived from an EMBL/GenBank/DDBJ whole genome shotgun (WGS) entry which is preliminary data.</text>
</comment>
<dbReference type="InterPro" id="IPR051331">
    <property type="entry name" value="Chorismate_mutase-related"/>
</dbReference>
<reference evidence="5" key="1">
    <citation type="journal article" date="2017" name="Nat. Microbiol.">
        <title>Global analysis of biosynthetic gene clusters reveals vast potential of secondary metabolite production in Penicillium species.</title>
        <authorList>
            <person name="Nielsen J.C."/>
            <person name="Grijseels S."/>
            <person name="Prigent S."/>
            <person name="Ji B."/>
            <person name="Dainat J."/>
            <person name="Nielsen K.F."/>
            <person name="Frisvad J.C."/>
            <person name="Workman M."/>
            <person name="Nielsen J."/>
        </authorList>
    </citation>
    <scope>NUCLEOTIDE SEQUENCE [LARGE SCALE GENOMIC DNA]</scope>
    <source>
        <strain evidence="5">IBT 11843</strain>
    </source>
</reference>
<dbReference type="GO" id="GO:0004106">
    <property type="term" value="F:chorismate mutase activity"/>
    <property type="evidence" value="ECO:0007669"/>
    <property type="project" value="InterPro"/>
</dbReference>
<evidence type="ECO:0000259" key="3">
    <source>
        <dbReference type="PROSITE" id="PS51168"/>
    </source>
</evidence>
<evidence type="ECO:0000313" key="4">
    <source>
        <dbReference type="EMBL" id="OQD68471.1"/>
    </source>
</evidence>
<feature type="chain" id="PRO_5012483730" description="Chorismate mutase domain-containing protein" evidence="2">
    <location>
        <begin position="19"/>
        <end position="157"/>
    </location>
</feature>
<feature type="domain" description="Chorismate mutase" evidence="3">
    <location>
        <begin position="62"/>
        <end position="152"/>
    </location>
</feature>
<name>A0A1V6NUU2_PENDC</name>
<dbReference type="GO" id="GO:0046417">
    <property type="term" value="P:chorismate metabolic process"/>
    <property type="evidence" value="ECO:0007669"/>
    <property type="project" value="InterPro"/>
</dbReference>